<dbReference type="Proteomes" id="UP001634394">
    <property type="component" value="Unassembled WGS sequence"/>
</dbReference>
<organism evidence="1 2">
    <name type="scientific">Sinanodonta woodiana</name>
    <name type="common">Chinese pond mussel</name>
    <name type="synonym">Anodonta woodiana</name>
    <dbReference type="NCBI Taxonomy" id="1069815"/>
    <lineage>
        <taxon>Eukaryota</taxon>
        <taxon>Metazoa</taxon>
        <taxon>Spiralia</taxon>
        <taxon>Lophotrochozoa</taxon>
        <taxon>Mollusca</taxon>
        <taxon>Bivalvia</taxon>
        <taxon>Autobranchia</taxon>
        <taxon>Heteroconchia</taxon>
        <taxon>Palaeoheterodonta</taxon>
        <taxon>Unionida</taxon>
        <taxon>Unionoidea</taxon>
        <taxon>Unionidae</taxon>
        <taxon>Unioninae</taxon>
        <taxon>Sinanodonta</taxon>
    </lineage>
</organism>
<name>A0ABD3WLG4_SINWO</name>
<gene>
    <name evidence="1" type="ORF">ACJMK2_037365</name>
</gene>
<evidence type="ECO:0000313" key="1">
    <source>
        <dbReference type="EMBL" id="KAL3874335.1"/>
    </source>
</evidence>
<evidence type="ECO:0000313" key="2">
    <source>
        <dbReference type="Proteomes" id="UP001634394"/>
    </source>
</evidence>
<accession>A0ABD3WLG4</accession>
<proteinExistence type="predicted"/>
<dbReference type="AlphaFoldDB" id="A0ABD3WLG4"/>
<protein>
    <submittedName>
        <fullName evidence="1">Uncharacterized protein</fullName>
    </submittedName>
</protein>
<dbReference type="EMBL" id="JBJQND010000006">
    <property type="protein sequence ID" value="KAL3874335.1"/>
    <property type="molecule type" value="Genomic_DNA"/>
</dbReference>
<sequence length="359" mass="40444">MRKSGACRLSKFAIDTVDSRMQRTREWLESHVPACNDEYNENSTDSSIELFRKDQSFSNRVKEKLKQCDLEPCISPDHPFVLGVTETENENCFPPQLDEITPLICPMEEKLDTGSEGEPSLIMRNDVPKYLSSTKQKGVEVNLDSAAEWADLSSITPSPRTAAYRARMIAETTPYKISQPSAVNAPIKVKQPNSKWKRGSQPLSSTCLFKSPDVEIVDCLPDVSSIRSRDGVSMSDVCLAEQKKQMFTQEGVMIRKCPDLSYNLPVHDLREPKDMEGRKMEQNPVKVLTSTPAKDFVHNNLLKKLQIDVSFVPPPSSDEDVPLDFNHSPRTVNSDEIAPLNLEEIEDNPCFGLQQDEEH</sequence>
<keyword evidence="2" id="KW-1185">Reference proteome</keyword>
<comment type="caution">
    <text evidence="1">The sequence shown here is derived from an EMBL/GenBank/DDBJ whole genome shotgun (WGS) entry which is preliminary data.</text>
</comment>
<reference evidence="1 2" key="1">
    <citation type="submission" date="2024-11" db="EMBL/GenBank/DDBJ databases">
        <title>Chromosome-level genome assembly of the freshwater bivalve Anodonta woodiana.</title>
        <authorList>
            <person name="Chen X."/>
        </authorList>
    </citation>
    <scope>NUCLEOTIDE SEQUENCE [LARGE SCALE GENOMIC DNA]</scope>
    <source>
        <strain evidence="1">MN2024</strain>
        <tissue evidence="1">Gills</tissue>
    </source>
</reference>